<dbReference type="PaxDb" id="449447-MAE_55130"/>
<dbReference type="AlphaFoldDB" id="B0JGR9"/>
<keyword evidence="2" id="KW-1185">Reference proteome</keyword>
<accession>B0JGR9</accession>
<name>B0JGR9_MICAN</name>
<proteinExistence type="predicted"/>
<reference evidence="1 2" key="1">
    <citation type="journal article" date="2007" name="DNA Res.">
        <title>Complete genomic structure of the bloom-forming toxic cyanobacterium Microcystis aeruginosa NIES-843.</title>
        <authorList>
            <person name="Kaneko T."/>
            <person name="Nakajima N."/>
            <person name="Okamoto S."/>
            <person name="Suzuki I."/>
            <person name="Tanabe Y."/>
            <person name="Tamaoki M."/>
            <person name="Nakamura Y."/>
            <person name="Kasai F."/>
            <person name="Watanabe A."/>
            <person name="Kawashima K."/>
            <person name="Kishida Y."/>
            <person name="Ono A."/>
            <person name="Shimizu Y."/>
            <person name="Takahashi C."/>
            <person name="Minami C."/>
            <person name="Fujishiro T."/>
            <person name="Kohara M."/>
            <person name="Katoh M."/>
            <person name="Nakazaki N."/>
            <person name="Nakayama S."/>
            <person name="Yamada M."/>
            <person name="Tabata S."/>
            <person name="Watanabe M.M."/>
        </authorList>
    </citation>
    <scope>NUCLEOTIDE SEQUENCE [LARGE SCALE GENOMIC DNA]</scope>
    <source>
        <strain evidence="2">NIES-843 / IAM M-247</strain>
    </source>
</reference>
<dbReference type="KEGG" id="mar:MAE_55130"/>
<evidence type="ECO:0000313" key="2">
    <source>
        <dbReference type="Proteomes" id="UP000001510"/>
    </source>
</evidence>
<protein>
    <submittedName>
        <fullName evidence="1">Uncharacterized protein</fullName>
    </submittedName>
</protein>
<dbReference type="HOGENOM" id="CLU_3081855_0_0_3"/>
<dbReference type="Proteomes" id="UP000001510">
    <property type="component" value="Chromosome"/>
</dbReference>
<dbReference type="EnsemblBacteria" id="BAG05335">
    <property type="protein sequence ID" value="BAG05335"/>
    <property type="gene ID" value="MAE_55130"/>
</dbReference>
<organism evidence="1 2">
    <name type="scientific">Microcystis aeruginosa (strain NIES-843 / IAM M-2473)</name>
    <dbReference type="NCBI Taxonomy" id="449447"/>
    <lineage>
        <taxon>Bacteria</taxon>
        <taxon>Bacillati</taxon>
        <taxon>Cyanobacteriota</taxon>
        <taxon>Cyanophyceae</taxon>
        <taxon>Oscillatoriophycideae</taxon>
        <taxon>Chroococcales</taxon>
        <taxon>Microcystaceae</taxon>
        <taxon>Microcystis</taxon>
    </lineage>
</organism>
<sequence length="52" mass="5979">MSFSFSGDRRRCPIIHLYDQGCSPNSANIKIYFAKYFLDIFSVTLATLLSNR</sequence>
<gene>
    <name evidence="1" type="ordered locus">MAE_55130</name>
</gene>
<evidence type="ECO:0000313" key="1">
    <source>
        <dbReference type="EMBL" id="BAG05335.1"/>
    </source>
</evidence>
<dbReference type="EMBL" id="AP009552">
    <property type="protein sequence ID" value="BAG05335.1"/>
    <property type="molecule type" value="Genomic_DNA"/>
</dbReference>